<evidence type="ECO:0000313" key="4">
    <source>
        <dbReference type="RefSeq" id="XP_021114733.1"/>
    </source>
</evidence>
<feature type="compositionally biased region" description="Basic and acidic residues" evidence="1">
    <location>
        <begin position="401"/>
        <end position="411"/>
    </location>
</feature>
<accession>A0AAX6T3X5</accession>
<evidence type="ECO:0000256" key="1">
    <source>
        <dbReference type="SAM" id="MobiDB-lite"/>
    </source>
</evidence>
<evidence type="ECO:0000259" key="2">
    <source>
        <dbReference type="PROSITE" id="PS51841"/>
    </source>
</evidence>
<dbReference type="SUPFAM" id="SSF74853">
    <property type="entry name" value="Lamin A/C globular tail domain"/>
    <property type="match status" value="1"/>
</dbReference>
<name>A0AAX6T3X5_HETGA</name>
<dbReference type="KEGG" id="hgl:101718660"/>
<dbReference type="PANTHER" id="PTHR47012">
    <property type="entry name" value="LAMIN TAIL DOMAIN-CONTAINING PROTEIN 1"/>
    <property type="match status" value="1"/>
</dbReference>
<dbReference type="Proteomes" id="UP000694906">
    <property type="component" value="Unplaced"/>
</dbReference>
<dbReference type="Gene3D" id="2.60.40.1260">
    <property type="entry name" value="Lamin Tail domain"/>
    <property type="match status" value="1"/>
</dbReference>
<feature type="domain" description="LTD" evidence="2">
    <location>
        <begin position="164"/>
        <end position="282"/>
    </location>
</feature>
<dbReference type="PANTHER" id="PTHR47012:SF1">
    <property type="entry name" value="LAMIN TAIL DOMAIN-CONTAINING PROTEIN 1"/>
    <property type="match status" value="1"/>
</dbReference>
<dbReference type="InterPro" id="IPR036415">
    <property type="entry name" value="Lamin_tail_dom_sf"/>
</dbReference>
<dbReference type="RefSeq" id="XP_021114733.1">
    <property type="nucleotide sequence ID" value="XM_021259074.1"/>
</dbReference>
<dbReference type="Pfam" id="PF00932">
    <property type="entry name" value="LTD"/>
    <property type="match status" value="1"/>
</dbReference>
<protein>
    <submittedName>
        <fullName evidence="4">Lamin tail domain-containing protein 1</fullName>
    </submittedName>
</protein>
<organism evidence="3 4">
    <name type="scientific">Heterocephalus glaber</name>
    <name type="common">Naked mole rat</name>
    <dbReference type="NCBI Taxonomy" id="10181"/>
    <lineage>
        <taxon>Eukaryota</taxon>
        <taxon>Metazoa</taxon>
        <taxon>Chordata</taxon>
        <taxon>Craniata</taxon>
        <taxon>Vertebrata</taxon>
        <taxon>Euteleostomi</taxon>
        <taxon>Mammalia</taxon>
        <taxon>Eutheria</taxon>
        <taxon>Euarchontoglires</taxon>
        <taxon>Glires</taxon>
        <taxon>Rodentia</taxon>
        <taxon>Hystricomorpha</taxon>
        <taxon>Bathyergidae</taxon>
        <taxon>Heterocephalus</taxon>
    </lineage>
</organism>
<evidence type="ECO:0000313" key="3">
    <source>
        <dbReference type="Proteomes" id="UP000694906"/>
    </source>
</evidence>
<dbReference type="PROSITE" id="PS51841">
    <property type="entry name" value="LTD"/>
    <property type="match status" value="1"/>
</dbReference>
<sequence>MKDAQDIQEVSEALKGEVHKQENKKETPEQKDKLRASPMRNQSSVHFFSLKTDSHTTTLPLSQSLSSELSLGYYPSSPQVSRATVSTVAPLALKSMVMSSSRTDNSLGNSCLLLSKNQTLDPELPVAGDGEDYFLSLFGDSKKLTSSSVYAKDPYKHFSTILEEAGKSISSSLGDIQIAEVNVKGLFVKLINSSLDKEVRIGNHILQQNVEGQAVSLYRFLPNVIMRASSTVTVWAAASKGKHQPPSDFLWKEQSTFRASPDCTTILCKPNGEAVAWYTPIHWKQVWKKLETDIEFNRSSVVTPTFRRHMLLWTTYSNPINEEKQDQTKEDTSERDQKQVQFLKREKEMPPTLFPNHSPWCNSPYVPAHPYCSLIRPNDEYTTTRTSSDRQPQSQSTRADPAPETKKEKEI</sequence>
<reference evidence="4" key="1">
    <citation type="submission" date="2025-08" db="UniProtKB">
        <authorList>
            <consortium name="RefSeq"/>
        </authorList>
    </citation>
    <scope>IDENTIFICATION</scope>
</reference>
<dbReference type="GeneID" id="101718660"/>
<feature type="compositionally biased region" description="Polar residues" evidence="1">
    <location>
        <begin position="380"/>
        <end position="398"/>
    </location>
</feature>
<dbReference type="AlphaFoldDB" id="A0AAX6T3X5"/>
<dbReference type="GO" id="GO:0005635">
    <property type="term" value="C:nuclear envelope"/>
    <property type="evidence" value="ECO:0007669"/>
    <property type="project" value="TreeGrafter"/>
</dbReference>
<dbReference type="InterPro" id="IPR001322">
    <property type="entry name" value="Lamin_tail_dom"/>
</dbReference>
<feature type="region of interest" description="Disordered" evidence="1">
    <location>
        <begin position="322"/>
        <end position="351"/>
    </location>
</feature>
<feature type="region of interest" description="Disordered" evidence="1">
    <location>
        <begin position="376"/>
        <end position="411"/>
    </location>
</feature>
<proteinExistence type="predicted"/>
<feature type="compositionally biased region" description="Basic and acidic residues" evidence="1">
    <location>
        <begin position="322"/>
        <end position="349"/>
    </location>
</feature>
<feature type="region of interest" description="Disordered" evidence="1">
    <location>
        <begin position="1"/>
        <end position="39"/>
    </location>
</feature>
<dbReference type="CTD" id="160492"/>
<keyword evidence="3" id="KW-1185">Reference proteome</keyword>
<dbReference type="InterPro" id="IPR042840">
    <property type="entry name" value="LMNTD1"/>
</dbReference>
<feature type="compositionally biased region" description="Basic and acidic residues" evidence="1">
    <location>
        <begin position="12"/>
        <end position="35"/>
    </location>
</feature>
<dbReference type="GO" id="GO:0005737">
    <property type="term" value="C:cytoplasm"/>
    <property type="evidence" value="ECO:0007669"/>
    <property type="project" value="TreeGrafter"/>
</dbReference>
<gene>
    <name evidence="4" type="primary">Lmntd1</name>
</gene>